<comment type="subcellular location">
    <subcellularLocation>
        <location evidence="1">Membrane</location>
        <topology evidence="1">Single-pass membrane protein</topology>
    </subcellularLocation>
</comment>
<gene>
    <name evidence="10" type="ORF">Ahy_A05g022666</name>
</gene>
<keyword evidence="6" id="KW-1133">Transmembrane helix</keyword>
<dbReference type="InterPro" id="IPR024788">
    <property type="entry name" value="Malectin-like_Carb-bd_dom"/>
</dbReference>
<keyword evidence="3" id="KW-0812">Transmembrane</keyword>
<name>A0A445D184_ARAHY</name>
<accession>A0A445D184</accession>
<evidence type="ECO:0000256" key="7">
    <source>
        <dbReference type="ARBA" id="ARBA00023136"/>
    </source>
</evidence>
<evidence type="ECO:0000256" key="3">
    <source>
        <dbReference type="ARBA" id="ARBA00022692"/>
    </source>
</evidence>
<keyword evidence="2" id="KW-0433">Leucine-rich repeat</keyword>
<reference evidence="10 11" key="1">
    <citation type="submission" date="2019-01" db="EMBL/GenBank/DDBJ databases">
        <title>Sequencing of cultivated peanut Arachis hypogaea provides insights into genome evolution and oil improvement.</title>
        <authorList>
            <person name="Chen X."/>
        </authorList>
    </citation>
    <scope>NUCLEOTIDE SEQUENCE [LARGE SCALE GENOMIC DNA]</scope>
    <source>
        <strain evidence="11">cv. Fuhuasheng</strain>
        <tissue evidence="10">Leaves</tissue>
    </source>
</reference>
<dbReference type="FunFam" id="3.80.10.10:FF:000129">
    <property type="entry name" value="Leucine-rich repeat receptor-like kinase"/>
    <property type="match status" value="1"/>
</dbReference>
<keyword evidence="11" id="KW-1185">Reference proteome</keyword>
<evidence type="ECO:0000256" key="5">
    <source>
        <dbReference type="ARBA" id="ARBA00022737"/>
    </source>
</evidence>
<sequence length="550" mass="62112">MGYTPNTLIVAIVLAIPLFTKLSLTTFVSINCGSSEPFTDPQTNITWAQDDAYIEHGQSFNVSLGLGTFSTLRAFHTLKKNCYEIEVQKGEKVLTRASFFYGNYDNKFSPPMFDLIFDGNYWGTVITSISDHVDYEAIYVAKGNYTNVCVSQSNPNHIPFISSIEVRGLDPQMYNHLHQNHSLILLSRRAFGANQTVRYPDDVYDRIWIAKNSDQEFIYSIQSEALDINISTVEDQPPKSAIQNAFTLPNTTFGIQYNISSLLQSTSDTNNNYSNYYYYNNNNVPLYINTYFSEVMENATTGTRSIQIYRGNNNNNNNNNNGPFSSSSRPIIPPFGSVEEVHINMSISLDSSMNSLYFHASPGSTLPPLINAAEVYRIEPLAQGTDSRDVEGLRQLRLAFKTLSEWKGDPCLPFPYAWEWIQCTADPKPRVKALNLSSYDLHGILPDMRSMDALEIIDLHNNTIEGPIPEFLGFLPLLRVLNLSYNSFNGYIPNSLNNTDIDIDITHLPELQNVSITTTSDSPTRMSFELHILLLIIAKQVLISLWMNFQ</sequence>
<comment type="caution">
    <text evidence="10">The sequence shown here is derived from an EMBL/GenBank/DDBJ whole genome shotgun (WGS) entry which is preliminary data.</text>
</comment>
<feature type="signal peptide" evidence="8">
    <location>
        <begin position="1"/>
        <end position="25"/>
    </location>
</feature>
<keyword evidence="5" id="KW-0677">Repeat</keyword>
<dbReference type="Gene3D" id="3.80.10.10">
    <property type="entry name" value="Ribonuclease Inhibitor"/>
    <property type="match status" value="1"/>
</dbReference>
<dbReference type="PANTHER" id="PTHR45631:SF44">
    <property type="entry name" value="CARBOHYDRATE-BINDING PROTEIN OF THE ER PROTEIN"/>
    <property type="match status" value="1"/>
</dbReference>
<protein>
    <recommendedName>
        <fullName evidence="9">Malectin-like domain-containing protein</fullName>
    </recommendedName>
</protein>
<dbReference type="Pfam" id="PF12819">
    <property type="entry name" value="Malectin_like"/>
    <property type="match status" value="1"/>
</dbReference>
<dbReference type="EMBL" id="SDMP01000005">
    <property type="protein sequence ID" value="RYR56931.1"/>
    <property type="molecule type" value="Genomic_DNA"/>
</dbReference>
<evidence type="ECO:0000256" key="6">
    <source>
        <dbReference type="ARBA" id="ARBA00022989"/>
    </source>
</evidence>
<dbReference type="Proteomes" id="UP000289738">
    <property type="component" value="Chromosome A05"/>
</dbReference>
<dbReference type="AlphaFoldDB" id="A0A445D184"/>
<keyword evidence="4 8" id="KW-0732">Signal</keyword>
<evidence type="ECO:0000313" key="10">
    <source>
        <dbReference type="EMBL" id="RYR56931.1"/>
    </source>
</evidence>
<keyword evidence="7" id="KW-0472">Membrane</keyword>
<evidence type="ECO:0000256" key="4">
    <source>
        <dbReference type="ARBA" id="ARBA00022729"/>
    </source>
</evidence>
<dbReference type="GO" id="GO:0016020">
    <property type="term" value="C:membrane"/>
    <property type="evidence" value="ECO:0007669"/>
    <property type="project" value="UniProtKB-SubCell"/>
</dbReference>
<dbReference type="PANTHER" id="PTHR45631">
    <property type="entry name" value="OS07G0107800 PROTEIN-RELATED"/>
    <property type="match status" value="1"/>
</dbReference>
<dbReference type="STRING" id="3818.A0A445D184"/>
<evidence type="ECO:0000256" key="8">
    <source>
        <dbReference type="SAM" id="SignalP"/>
    </source>
</evidence>
<evidence type="ECO:0000256" key="1">
    <source>
        <dbReference type="ARBA" id="ARBA00004167"/>
    </source>
</evidence>
<evidence type="ECO:0000259" key="9">
    <source>
        <dbReference type="Pfam" id="PF12819"/>
    </source>
</evidence>
<feature type="chain" id="PRO_5019020395" description="Malectin-like domain-containing protein" evidence="8">
    <location>
        <begin position="26"/>
        <end position="550"/>
    </location>
</feature>
<evidence type="ECO:0000313" key="11">
    <source>
        <dbReference type="Proteomes" id="UP000289738"/>
    </source>
</evidence>
<dbReference type="SUPFAM" id="SSF52058">
    <property type="entry name" value="L domain-like"/>
    <property type="match status" value="1"/>
</dbReference>
<feature type="domain" description="Malectin-like" evidence="9">
    <location>
        <begin position="30"/>
        <end position="377"/>
    </location>
</feature>
<proteinExistence type="predicted"/>
<evidence type="ECO:0000256" key="2">
    <source>
        <dbReference type="ARBA" id="ARBA00022614"/>
    </source>
</evidence>
<organism evidence="10 11">
    <name type="scientific">Arachis hypogaea</name>
    <name type="common">Peanut</name>
    <dbReference type="NCBI Taxonomy" id="3818"/>
    <lineage>
        <taxon>Eukaryota</taxon>
        <taxon>Viridiplantae</taxon>
        <taxon>Streptophyta</taxon>
        <taxon>Embryophyta</taxon>
        <taxon>Tracheophyta</taxon>
        <taxon>Spermatophyta</taxon>
        <taxon>Magnoliopsida</taxon>
        <taxon>eudicotyledons</taxon>
        <taxon>Gunneridae</taxon>
        <taxon>Pentapetalae</taxon>
        <taxon>rosids</taxon>
        <taxon>fabids</taxon>
        <taxon>Fabales</taxon>
        <taxon>Fabaceae</taxon>
        <taxon>Papilionoideae</taxon>
        <taxon>50 kb inversion clade</taxon>
        <taxon>dalbergioids sensu lato</taxon>
        <taxon>Dalbergieae</taxon>
        <taxon>Pterocarpus clade</taxon>
        <taxon>Arachis</taxon>
    </lineage>
</organism>
<dbReference type="InterPro" id="IPR032675">
    <property type="entry name" value="LRR_dom_sf"/>
</dbReference>